<dbReference type="AlphaFoldDB" id="A0A6C0GQR1"/>
<keyword evidence="2" id="KW-1185">Reference proteome</keyword>
<dbReference type="PANTHER" id="PTHR47478:SF1">
    <property type="entry name" value="PYRIMIDINE 5'-NUCLEOTIDASE YJJG"/>
    <property type="match status" value="1"/>
</dbReference>
<dbReference type="EMBL" id="CP048222">
    <property type="protein sequence ID" value="QHT70399.1"/>
    <property type="molecule type" value="Genomic_DNA"/>
</dbReference>
<dbReference type="Proteomes" id="UP000480178">
    <property type="component" value="Chromosome"/>
</dbReference>
<dbReference type="NCBIfam" id="TIGR02254">
    <property type="entry name" value="YjjG_YfnB"/>
    <property type="match status" value="1"/>
</dbReference>
<name>A0A6C0GQR1_9BACT</name>
<gene>
    <name evidence="1" type="ORF">GXP67_28960</name>
</gene>
<evidence type="ECO:0000313" key="1">
    <source>
        <dbReference type="EMBL" id="QHT70399.1"/>
    </source>
</evidence>
<dbReference type="InterPro" id="IPR036412">
    <property type="entry name" value="HAD-like_sf"/>
</dbReference>
<dbReference type="InterPro" id="IPR023214">
    <property type="entry name" value="HAD_sf"/>
</dbReference>
<sequence>MINYLSMPAYQHIFFDLDHTLWDFERCSCETLEELFETYRLSDLAAITSAKFVETFRTINRNLWTLYSNGQISQQELRKTRFIRILNELSIDDISVAQRLADEYIYLCPLKPHLLPYAREVLEYLKDKYVMHIITNGFADIQFVKMQSASITGFFKEIITSEKAGCQKPNRKIFDYALQQTKAQPKQSIMIGDSLDSDIQGAINAEIDHVFFNYEQVTHQATPTYEIKCLSELKQLL</sequence>
<dbReference type="InterPro" id="IPR052550">
    <property type="entry name" value="Pyrimidine_5'-ntase_YjjG"/>
</dbReference>
<dbReference type="SFLD" id="SFLDG01129">
    <property type="entry name" value="C1.5:_HAD__Beta-PGM__Phosphata"/>
    <property type="match status" value="1"/>
</dbReference>
<dbReference type="Gene3D" id="1.10.150.240">
    <property type="entry name" value="Putative phosphatase, domain 2"/>
    <property type="match status" value="1"/>
</dbReference>
<organism evidence="1 2">
    <name type="scientific">Rhodocytophaga rosea</name>
    <dbReference type="NCBI Taxonomy" id="2704465"/>
    <lineage>
        <taxon>Bacteria</taxon>
        <taxon>Pseudomonadati</taxon>
        <taxon>Bacteroidota</taxon>
        <taxon>Cytophagia</taxon>
        <taxon>Cytophagales</taxon>
        <taxon>Rhodocytophagaceae</taxon>
        <taxon>Rhodocytophaga</taxon>
    </lineage>
</organism>
<dbReference type="NCBIfam" id="TIGR01549">
    <property type="entry name" value="HAD-SF-IA-v1"/>
    <property type="match status" value="1"/>
</dbReference>
<evidence type="ECO:0000313" key="2">
    <source>
        <dbReference type="Proteomes" id="UP000480178"/>
    </source>
</evidence>
<dbReference type="InterPro" id="IPR023198">
    <property type="entry name" value="PGP-like_dom2"/>
</dbReference>
<dbReference type="SUPFAM" id="SSF56784">
    <property type="entry name" value="HAD-like"/>
    <property type="match status" value="1"/>
</dbReference>
<dbReference type="InterPro" id="IPR006439">
    <property type="entry name" value="HAD-SF_hydro_IA"/>
</dbReference>
<dbReference type="RefSeq" id="WP_162446378.1">
    <property type="nucleotide sequence ID" value="NZ_CP048222.1"/>
</dbReference>
<proteinExistence type="predicted"/>
<dbReference type="Gene3D" id="3.40.50.1000">
    <property type="entry name" value="HAD superfamily/HAD-like"/>
    <property type="match status" value="1"/>
</dbReference>
<reference evidence="1 2" key="1">
    <citation type="submission" date="2020-01" db="EMBL/GenBank/DDBJ databases">
        <authorList>
            <person name="Kim M.K."/>
        </authorList>
    </citation>
    <scope>NUCLEOTIDE SEQUENCE [LARGE SCALE GENOMIC DNA]</scope>
    <source>
        <strain evidence="1 2">172606-1</strain>
    </source>
</reference>
<dbReference type="InterPro" id="IPR011951">
    <property type="entry name" value="HAD-SF_hydro_IA_YjjG/PynA"/>
</dbReference>
<dbReference type="GO" id="GO:0008253">
    <property type="term" value="F:5'-nucleotidase activity"/>
    <property type="evidence" value="ECO:0007669"/>
    <property type="project" value="InterPro"/>
</dbReference>
<dbReference type="SFLD" id="SFLDS00003">
    <property type="entry name" value="Haloacid_Dehalogenase"/>
    <property type="match status" value="1"/>
</dbReference>
<protein>
    <submittedName>
        <fullName evidence="1">Noncanonical pyrimidine nucleotidase, YjjG family</fullName>
    </submittedName>
</protein>
<accession>A0A6C0GQR1</accession>
<dbReference type="Pfam" id="PF13419">
    <property type="entry name" value="HAD_2"/>
    <property type="match status" value="1"/>
</dbReference>
<dbReference type="KEGG" id="rhoz:GXP67_28960"/>
<dbReference type="PANTHER" id="PTHR47478">
    <property type="match status" value="1"/>
</dbReference>
<dbReference type="InterPro" id="IPR041492">
    <property type="entry name" value="HAD_2"/>
</dbReference>